<feature type="region of interest" description="Disordered" evidence="6">
    <location>
        <begin position="217"/>
        <end position="361"/>
    </location>
</feature>
<reference evidence="8 9" key="1">
    <citation type="journal article" date="2019" name="Nat. Ecol. Evol.">
        <title>Megaphylogeny resolves global patterns of mushroom evolution.</title>
        <authorList>
            <person name="Varga T."/>
            <person name="Krizsan K."/>
            <person name="Foldi C."/>
            <person name="Dima B."/>
            <person name="Sanchez-Garcia M."/>
            <person name="Sanchez-Ramirez S."/>
            <person name="Szollosi G.J."/>
            <person name="Szarkandi J.G."/>
            <person name="Papp V."/>
            <person name="Albert L."/>
            <person name="Andreopoulos W."/>
            <person name="Angelini C."/>
            <person name="Antonin V."/>
            <person name="Barry K.W."/>
            <person name="Bougher N.L."/>
            <person name="Buchanan P."/>
            <person name="Buyck B."/>
            <person name="Bense V."/>
            <person name="Catcheside P."/>
            <person name="Chovatia M."/>
            <person name="Cooper J."/>
            <person name="Damon W."/>
            <person name="Desjardin D."/>
            <person name="Finy P."/>
            <person name="Geml J."/>
            <person name="Haridas S."/>
            <person name="Hughes K."/>
            <person name="Justo A."/>
            <person name="Karasinski D."/>
            <person name="Kautmanova I."/>
            <person name="Kiss B."/>
            <person name="Kocsube S."/>
            <person name="Kotiranta H."/>
            <person name="LaButti K.M."/>
            <person name="Lechner B.E."/>
            <person name="Liimatainen K."/>
            <person name="Lipzen A."/>
            <person name="Lukacs Z."/>
            <person name="Mihaltcheva S."/>
            <person name="Morgado L.N."/>
            <person name="Niskanen T."/>
            <person name="Noordeloos M.E."/>
            <person name="Ohm R.A."/>
            <person name="Ortiz-Santana B."/>
            <person name="Ovrebo C."/>
            <person name="Racz N."/>
            <person name="Riley R."/>
            <person name="Savchenko A."/>
            <person name="Shiryaev A."/>
            <person name="Soop K."/>
            <person name="Spirin V."/>
            <person name="Szebenyi C."/>
            <person name="Tomsovsky M."/>
            <person name="Tulloss R.E."/>
            <person name="Uehling J."/>
            <person name="Grigoriev I.V."/>
            <person name="Vagvolgyi C."/>
            <person name="Papp T."/>
            <person name="Martin F.M."/>
            <person name="Miettinen O."/>
            <person name="Hibbett D.S."/>
            <person name="Nagy L.G."/>
        </authorList>
    </citation>
    <scope>NUCLEOTIDE SEQUENCE [LARGE SCALE GENOMIC DNA]</scope>
    <source>
        <strain evidence="8 9">CBS 309.79</strain>
    </source>
</reference>
<evidence type="ECO:0000256" key="4">
    <source>
        <dbReference type="ARBA" id="ARBA00023136"/>
    </source>
</evidence>
<protein>
    <recommendedName>
        <fullName evidence="7">SUN domain-containing protein</fullName>
    </recommendedName>
</protein>
<dbReference type="PANTHER" id="PTHR12911">
    <property type="entry name" value="SAD1/UNC-84-LIKE PROTEIN-RELATED"/>
    <property type="match status" value="1"/>
</dbReference>
<keyword evidence="3" id="KW-1133">Transmembrane helix</keyword>
<feature type="region of interest" description="Disordered" evidence="6">
    <location>
        <begin position="391"/>
        <end position="418"/>
    </location>
</feature>
<evidence type="ECO:0000256" key="2">
    <source>
        <dbReference type="ARBA" id="ARBA00022692"/>
    </source>
</evidence>
<evidence type="ECO:0000256" key="6">
    <source>
        <dbReference type="SAM" id="MobiDB-lite"/>
    </source>
</evidence>
<name>A0A5C3QQ12_9AGAR</name>
<feature type="domain" description="SUN" evidence="7">
    <location>
        <begin position="697"/>
        <end position="910"/>
    </location>
</feature>
<feature type="coiled-coil region" evidence="5">
    <location>
        <begin position="518"/>
        <end position="591"/>
    </location>
</feature>
<evidence type="ECO:0000259" key="7">
    <source>
        <dbReference type="PROSITE" id="PS51469"/>
    </source>
</evidence>
<feature type="region of interest" description="Disordered" evidence="6">
    <location>
        <begin position="1"/>
        <end position="93"/>
    </location>
</feature>
<dbReference type="Proteomes" id="UP000305067">
    <property type="component" value="Unassembled WGS sequence"/>
</dbReference>
<dbReference type="STRING" id="1884261.A0A5C3QQ12"/>
<dbReference type="Pfam" id="PF07738">
    <property type="entry name" value="Sad1_UNC"/>
    <property type="match status" value="2"/>
</dbReference>
<gene>
    <name evidence="8" type="ORF">BDV98DRAFT_602532</name>
</gene>
<evidence type="ECO:0000313" key="8">
    <source>
        <dbReference type="EMBL" id="TFL04065.1"/>
    </source>
</evidence>
<evidence type="ECO:0000256" key="3">
    <source>
        <dbReference type="ARBA" id="ARBA00022989"/>
    </source>
</evidence>
<keyword evidence="5" id="KW-0175">Coiled coil</keyword>
<keyword evidence="4" id="KW-0472">Membrane</keyword>
<keyword evidence="2" id="KW-0812">Transmembrane</keyword>
<accession>A0A5C3QQ12</accession>
<feature type="compositionally biased region" description="Polar residues" evidence="6">
    <location>
        <begin position="35"/>
        <end position="66"/>
    </location>
</feature>
<dbReference type="InterPro" id="IPR012919">
    <property type="entry name" value="SUN_dom"/>
</dbReference>
<keyword evidence="9" id="KW-1185">Reference proteome</keyword>
<feature type="region of interest" description="Disordered" evidence="6">
    <location>
        <begin position="106"/>
        <end position="199"/>
    </location>
</feature>
<sequence length="928" mass="100668">MSFASTPLGQSRRVADHSTFLGKEKARPASPQRPIPTSYSYGGPTTATKSPPKASSSGNTHHTTSDPALARFARSKPSSQSADTVASPHPEKWAVKGTSVQIAAAFQQAANQMNPNEQWAAGARPKQHVPRSTSVEYHETQRSLHGRMPAPPSRGGLPPRVAPRKPVSSSRIADGNSGDDVDAPSTSYQRERGKSPFEGVVNAAGRAAYYLKQNLGANASHTNGNHSYDYSAEEREVNNADTSTSFSRRGHAPKRSRISVDNQAWKPTKSDDEESEEESDDDRPKRRKKKKQGGPAGGPLTSLPNVQYGKRKKRPKKQRSDGVTSFEGSGSEGEEEEEEQDDEEPIRAASRPPSRGGSVQLEHSNQDFSIDAEQGLKTIPEDDDEILVEPTPPPIRQEASQRPVGVAKPRGPRPSRNGSVGALLGKLTRRVLHLFAFALHLVGKILGGAVRLARSPAALVTLASLTALLLWTFSSGLPSIPSMSPKRGPYMPLDTPIHGIQDLADHVRKLDKAVAGLSAQQERAIAQQENEAKVLSELSGRLSALDSRLLKELSRQLETESQSKQSTSNTVQGVKHDIEALNSALQRVQSEMKLVGDKANTVVSHVPDSEAREKLRLLEERVGTVEGGVKDAIEASKNAVKVGSGPFWKPGSKSTVSIKSTDGQDVGSLINHLVESAVSLHGKDGLARPDFAMHSNGAGVIPGTTSPVLELRPKGFTDRLFGVIRGDGYAVGRPPVVALHHEIHNGHCWPFAGSEGQLGVKLAAPVFIDEVTIDHAARETVLHESDLRSAPRDMEMWGLVEGSENLDKLREWRAERDGRRLAAEERGESISEDLLEPSYPRSLPGDAPYIRIAKFTYDVHASHNIQTFPILPEIKNLHLDYGVVALRILNNWGRNEFTCLYRVRVHGERLGAAEGPGLLTYEEMGLGS</sequence>
<evidence type="ECO:0000313" key="9">
    <source>
        <dbReference type="Proteomes" id="UP000305067"/>
    </source>
</evidence>
<dbReference type="PANTHER" id="PTHR12911:SF8">
    <property type="entry name" value="KLAROID PROTEIN-RELATED"/>
    <property type="match status" value="1"/>
</dbReference>
<proteinExistence type="predicted"/>
<dbReference type="GO" id="GO:0043495">
    <property type="term" value="F:protein-membrane adaptor activity"/>
    <property type="evidence" value="ECO:0007669"/>
    <property type="project" value="TreeGrafter"/>
</dbReference>
<feature type="compositionally biased region" description="Acidic residues" evidence="6">
    <location>
        <begin position="271"/>
        <end position="281"/>
    </location>
</feature>
<dbReference type="AlphaFoldDB" id="A0A5C3QQ12"/>
<feature type="compositionally biased region" description="Basic residues" evidence="6">
    <location>
        <begin position="248"/>
        <end position="257"/>
    </location>
</feature>
<organism evidence="8 9">
    <name type="scientific">Pterulicium gracile</name>
    <dbReference type="NCBI Taxonomy" id="1884261"/>
    <lineage>
        <taxon>Eukaryota</taxon>
        <taxon>Fungi</taxon>
        <taxon>Dikarya</taxon>
        <taxon>Basidiomycota</taxon>
        <taxon>Agaricomycotina</taxon>
        <taxon>Agaricomycetes</taxon>
        <taxon>Agaricomycetidae</taxon>
        <taxon>Agaricales</taxon>
        <taxon>Pleurotineae</taxon>
        <taxon>Pterulaceae</taxon>
        <taxon>Pterulicium</taxon>
    </lineage>
</organism>
<dbReference type="InterPro" id="IPR045119">
    <property type="entry name" value="SUN1-5"/>
</dbReference>
<dbReference type="Gene3D" id="2.60.120.260">
    <property type="entry name" value="Galactose-binding domain-like"/>
    <property type="match status" value="1"/>
</dbReference>
<dbReference type="GO" id="GO:0034993">
    <property type="term" value="C:meiotic nuclear membrane microtubule tethering complex"/>
    <property type="evidence" value="ECO:0007669"/>
    <property type="project" value="TreeGrafter"/>
</dbReference>
<feature type="compositionally biased region" description="Acidic residues" evidence="6">
    <location>
        <begin position="332"/>
        <end position="344"/>
    </location>
</feature>
<dbReference type="OrthoDB" id="342281at2759"/>
<dbReference type="PROSITE" id="PS51469">
    <property type="entry name" value="SUN"/>
    <property type="match status" value="1"/>
</dbReference>
<dbReference type="EMBL" id="ML178819">
    <property type="protein sequence ID" value="TFL04065.1"/>
    <property type="molecule type" value="Genomic_DNA"/>
</dbReference>
<feature type="compositionally biased region" description="Polar residues" evidence="6">
    <location>
        <begin position="217"/>
        <end position="228"/>
    </location>
</feature>
<evidence type="ECO:0000256" key="1">
    <source>
        <dbReference type="ARBA" id="ARBA00004370"/>
    </source>
</evidence>
<evidence type="ECO:0000256" key="5">
    <source>
        <dbReference type="SAM" id="Coils"/>
    </source>
</evidence>
<comment type="subcellular location">
    <subcellularLocation>
        <location evidence="1">Membrane</location>
    </subcellularLocation>
</comment>